<organism evidence="3 4">
    <name type="scientific">Adineta steineri</name>
    <dbReference type="NCBI Taxonomy" id="433720"/>
    <lineage>
        <taxon>Eukaryota</taxon>
        <taxon>Metazoa</taxon>
        <taxon>Spiralia</taxon>
        <taxon>Gnathifera</taxon>
        <taxon>Rotifera</taxon>
        <taxon>Eurotatoria</taxon>
        <taxon>Bdelloidea</taxon>
        <taxon>Adinetida</taxon>
        <taxon>Adinetidae</taxon>
        <taxon>Adineta</taxon>
    </lineage>
</organism>
<feature type="domain" description="BHLH" evidence="2">
    <location>
        <begin position="22"/>
        <end position="80"/>
    </location>
</feature>
<dbReference type="Proteomes" id="UP000663891">
    <property type="component" value="Unassembled WGS sequence"/>
</dbReference>
<feature type="compositionally biased region" description="Basic and acidic residues" evidence="1">
    <location>
        <begin position="26"/>
        <end position="35"/>
    </location>
</feature>
<dbReference type="Gene3D" id="4.10.280.10">
    <property type="entry name" value="Helix-loop-helix DNA-binding domain"/>
    <property type="match status" value="1"/>
</dbReference>
<dbReference type="Pfam" id="PF00010">
    <property type="entry name" value="HLH"/>
    <property type="match status" value="1"/>
</dbReference>
<comment type="caution">
    <text evidence="3">The sequence shown here is derived from an EMBL/GenBank/DDBJ whole genome shotgun (WGS) entry which is preliminary data.</text>
</comment>
<protein>
    <recommendedName>
        <fullName evidence="2">BHLH domain-containing protein</fullName>
    </recommendedName>
</protein>
<dbReference type="GO" id="GO:0046983">
    <property type="term" value="F:protein dimerization activity"/>
    <property type="evidence" value="ECO:0007669"/>
    <property type="project" value="InterPro"/>
</dbReference>
<dbReference type="SMART" id="SM00353">
    <property type="entry name" value="HLH"/>
    <property type="match status" value="1"/>
</dbReference>
<dbReference type="OrthoDB" id="10197173at2759"/>
<evidence type="ECO:0000313" key="3">
    <source>
        <dbReference type="EMBL" id="CAF0867350.1"/>
    </source>
</evidence>
<reference evidence="3" key="1">
    <citation type="submission" date="2021-02" db="EMBL/GenBank/DDBJ databases">
        <authorList>
            <person name="Nowell W R."/>
        </authorList>
    </citation>
    <scope>NUCLEOTIDE SEQUENCE</scope>
</reference>
<dbReference type="InterPro" id="IPR036638">
    <property type="entry name" value="HLH_DNA-bd_sf"/>
</dbReference>
<gene>
    <name evidence="3" type="ORF">VCS650_LOCUS7528</name>
</gene>
<name>A0A813X3S2_9BILA</name>
<feature type="region of interest" description="Disordered" evidence="1">
    <location>
        <begin position="14"/>
        <end position="35"/>
    </location>
</feature>
<proteinExistence type="predicted"/>
<dbReference type="EMBL" id="CAJNON010000048">
    <property type="protein sequence ID" value="CAF0867350.1"/>
    <property type="molecule type" value="Genomic_DNA"/>
</dbReference>
<dbReference type="AlphaFoldDB" id="A0A813X3S2"/>
<accession>A0A813X3S2</accession>
<sequence length="195" mass="22475">MNKNINKLKRLYSKNNETKPATKRQCRNENEKRRRDLSTQLITNLKDILLIENTSDTNEDNTKLDKASVLGQTVTFLKKHQQKEIQVIDDMLQFVNEYHMKHSNNQLTSDEMQNTNTEDITLNMLNTNSDLTVFDNPITNTTDQYCLQIDSRDDVPVDLLSSLSSSFPTEPFSDVSTINDPIQDIEIFSVNNKSN</sequence>
<dbReference type="InterPro" id="IPR011598">
    <property type="entry name" value="bHLH_dom"/>
</dbReference>
<dbReference type="SUPFAM" id="SSF47459">
    <property type="entry name" value="HLH, helix-loop-helix DNA-binding domain"/>
    <property type="match status" value="1"/>
</dbReference>
<dbReference type="PROSITE" id="PS50888">
    <property type="entry name" value="BHLH"/>
    <property type="match status" value="1"/>
</dbReference>
<evidence type="ECO:0000256" key="1">
    <source>
        <dbReference type="SAM" id="MobiDB-lite"/>
    </source>
</evidence>
<evidence type="ECO:0000259" key="2">
    <source>
        <dbReference type="PROSITE" id="PS50888"/>
    </source>
</evidence>
<evidence type="ECO:0000313" key="4">
    <source>
        <dbReference type="Proteomes" id="UP000663891"/>
    </source>
</evidence>